<keyword evidence="2" id="KW-0378">Hydrolase</keyword>
<dbReference type="AlphaFoldDB" id="A0A8E4BWI3"/>
<keyword evidence="2" id="KW-0255">Endonuclease</keyword>
<geneLocation type="chloroplast" evidence="2"/>
<keyword evidence="2" id="KW-0150">Chloroplast</keyword>
<dbReference type="GO" id="GO:0004519">
    <property type="term" value="F:endonuclease activity"/>
    <property type="evidence" value="ECO:0007669"/>
    <property type="project" value="UniProtKB-KW"/>
</dbReference>
<keyword evidence="2" id="KW-0934">Plastid</keyword>
<protein>
    <submittedName>
        <fullName evidence="2">GIY-YIG homing endonuclease</fullName>
    </submittedName>
</protein>
<proteinExistence type="predicted"/>
<name>A0A8E4BWI3_9CHLO</name>
<reference evidence="2" key="1">
    <citation type="submission" date="2021-02" db="EMBL/GenBank/DDBJ databases">
        <title>Organelle genome of a novel green alga in the class Trebouxiophyceae.</title>
        <authorList>
            <person name="Takusagawa M."/>
            <person name="Misumi O."/>
            <person name="Inui T.I."/>
            <person name="Kato S."/>
            <person name="Matsunaga S."/>
            <person name="Kuroiwa H."/>
            <person name="Kuroiwa T."/>
        </authorList>
    </citation>
    <scope>NUCLEOTIDE SEQUENCE</scope>
    <source>
        <strain evidence="2">311 I</strain>
    </source>
</reference>
<accession>A0A8E4BWI3</accession>
<feature type="region of interest" description="Disordered" evidence="1">
    <location>
        <begin position="163"/>
        <end position="190"/>
    </location>
</feature>
<feature type="compositionally biased region" description="Basic and acidic residues" evidence="1">
    <location>
        <begin position="170"/>
        <end position="180"/>
    </location>
</feature>
<sequence length="190" mass="22035">MNVFYYVYRITCTHPQAAQRYYYGMRRSTVPPHLDITYWSSSKTLHQAIKTFGQESFHKKIIAVYPTREEALALEMKFHRFFNVKDHPLFFNRANQTSVRFQTPAGPLSHEHREAMVRGMRARYARMTPAERAAPFASPDLRAKLSAANKGKARPEEVRAKIAASHRGRIKSESHREALRQKQTGKKCVQ</sequence>
<gene>
    <name evidence="2" type="primary">GIY-HE</name>
</gene>
<evidence type="ECO:0000313" key="2">
    <source>
        <dbReference type="EMBL" id="BCT02525.1"/>
    </source>
</evidence>
<evidence type="ECO:0000256" key="1">
    <source>
        <dbReference type="SAM" id="MobiDB-lite"/>
    </source>
</evidence>
<organism evidence="2">
    <name type="scientific">Medakamo hakoo</name>
    <dbReference type="NCBI Taxonomy" id="3113649"/>
    <lineage>
        <taxon>Eukaryota</taxon>
        <taxon>Viridiplantae</taxon>
        <taxon>Chlorophyta</taxon>
        <taxon>core chlorophytes</taxon>
        <taxon>Trebouxiophyceae</taxon>
        <taxon>Trebouxiophyceae incertae sedis</taxon>
        <taxon>Coccomyxaceae</taxon>
        <taxon>Medakamo</taxon>
    </lineage>
</organism>
<keyword evidence="2" id="KW-0540">Nuclease</keyword>
<dbReference type="EMBL" id="LC604816">
    <property type="protein sequence ID" value="BCT02525.1"/>
    <property type="molecule type" value="Genomic_DNA"/>
</dbReference>